<comment type="similarity">
    <text evidence="8">Belongs to the glycosyltransferase 2 family. CrtQ subfamily.</text>
</comment>
<dbReference type="PANTHER" id="PTHR43646:SF2">
    <property type="entry name" value="GLYCOSYLTRANSFERASE 2-LIKE DOMAIN-CONTAINING PROTEIN"/>
    <property type="match status" value="1"/>
</dbReference>
<evidence type="ECO:0000313" key="12">
    <source>
        <dbReference type="EMBL" id="TQL33479.1"/>
    </source>
</evidence>
<evidence type="ECO:0000256" key="3">
    <source>
        <dbReference type="ARBA" id="ARBA00022676"/>
    </source>
</evidence>
<dbReference type="PANTHER" id="PTHR43646">
    <property type="entry name" value="GLYCOSYLTRANSFERASE"/>
    <property type="match status" value="1"/>
</dbReference>
<comment type="function">
    <text evidence="6">Catalyzes the glycosylation of 4,4'-diaponeurosporenoate, i.e. the esterification of glucose at the C1'' position with the carboxyl group of 4,4'-diaponeurosporenic acid, to form glycosyl-4,4'-diaponeurosporenoate. This is a step in the biosynthesis of staphyloxanthin, an orange pigment present in most staphylococci strains.</text>
</comment>
<name>A0A542XCC1_9MICO</name>
<comment type="caution">
    <text evidence="12">The sequence shown here is derived from an EMBL/GenBank/DDBJ whole genome shotgun (WGS) entry which is preliminary data.</text>
</comment>
<gene>
    <name evidence="12" type="ORF">FB554_1625</name>
</gene>
<reference evidence="12 13" key="1">
    <citation type="submission" date="2019-06" db="EMBL/GenBank/DDBJ databases">
        <title>Sequencing the genomes of 1000 actinobacteria strains.</title>
        <authorList>
            <person name="Klenk H.-P."/>
        </authorList>
    </citation>
    <scope>NUCLEOTIDE SEQUENCE [LARGE SCALE GENOMIC DNA]</scope>
    <source>
        <strain evidence="12 13">DSM 24617</strain>
    </source>
</reference>
<dbReference type="AlphaFoldDB" id="A0A542XCC1"/>
<keyword evidence="4 12" id="KW-0808">Transferase</keyword>
<dbReference type="GO" id="GO:0016757">
    <property type="term" value="F:glycosyltransferase activity"/>
    <property type="evidence" value="ECO:0007669"/>
    <property type="project" value="UniProtKB-KW"/>
</dbReference>
<dbReference type="GO" id="GO:0005886">
    <property type="term" value="C:plasma membrane"/>
    <property type="evidence" value="ECO:0007669"/>
    <property type="project" value="UniProtKB-SubCell"/>
</dbReference>
<dbReference type="InterPro" id="IPR001173">
    <property type="entry name" value="Glyco_trans_2-like"/>
</dbReference>
<dbReference type="Proteomes" id="UP000318336">
    <property type="component" value="Unassembled WGS sequence"/>
</dbReference>
<evidence type="ECO:0000256" key="2">
    <source>
        <dbReference type="ARBA" id="ARBA00022475"/>
    </source>
</evidence>
<evidence type="ECO:0000256" key="5">
    <source>
        <dbReference type="ARBA" id="ARBA00023136"/>
    </source>
</evidence>
<dbReference type="Pfam" id="PF00535">
    <property type="entry name" value="Glycos_transf_2"/>
    <property type="match status" value="1"/>
</dbReference>
<keyword evidence="5" id="KW-0472">Membrane</keyword>
<keyword evidence="13" id="KW-1185">Reference proteome</keyword>
<feature type="compositionally biased region" description="Low complexity" evidence="10">
    <location>
        <begin position="265"/>
        <end position="293"/>
    </location>
</feature>
<protein>
    <recommendedName>
        <fullName evidence="9">4,4'-diaponeurosporenoate glycosyltransferase</fullName>
    </recommendedName>
</protein>
<evidence type="ECO:0000256" key="9">
    <source>
        <dbReference type="ARBA" id="ARBA00040345"/>
    </source>
</evidence>
<sequence>MIERPVMGVVVPARDEEALLPECLEHLQVAVDELHRRTRWRARAVVVLDSCTDGSAGAVAAAAGVEALTISAGNVGLARAAGADHLLRTGVAVSWLACTDADSRVPRSWLCDQVEAHSLGIELVMGSVLPDARSLTPAQLAAWLARHDLGDGHEHVFGANLGISARAYAHVGGFAPLPLHEDVDLVRRVRAAGFVWHARGGDPVITSARRVGRAAGGFATDLRLRLAEPVPTDRPAALGADAPPVPAPAGGPQPLSVVPSAEPPSSQARSSSSQASVRLRASSRADSASSRVS</sequence>
<evidence type="ECO:0000313" key="13">
    <source>
        <dbReference type="Proteomes" id="UP000318336"/>
    </source>
</evidence>
<dbReference type="SUPFAM" id="SSF53448">
    <property type="entry name" value="Nucleotide-diphospho-sugar transferases"/>
    <property type="match status" value="1"/>
</dbReference>
<evidence type="ECO:0000256" key="4">
    <source>
        <dbReference type="ARBA" id="ARBA00022679"/>
    </source>
</evidence>
<comment type="subcellular location">
    <subcellularLocation>
        <location evidence="1">Cell membrane</location>
    </subcellularLocation>
</comment>
<dbReference type="InterPro" id="IPR029044">
    <property type="entry name" value="Nucleotide-diphossugar_trans"/>
</dbReference>
<keyword evidence="2" id="KW-1003">Cell membrane</keyword>
<proteinExistence type="inferred from homology"/>
<accession>A0A542XCC1</accession>
<dbReference type="Gene3D" id="3.90.550.10">
    <property type="entry name" value="Spore Coat Polysaccharide Biosynthesis Protein SpsA, Chain A"/>
    <property type="match status" value="1"/>
</dbReference>
<dbReference type="EMBL" id="VFOK01000001">
    <property type="protein sequence ID" value="TQL33479.1"/>
    <property type="molecule type" value="Genomic_DNA"/>
</dbReference>
<evidence type="ECO:0000256" key="6">
    <source>
        <dbReference type="ARBA" id="ARBA00037281"/>
    </source>
</evidence>
<feature type="region of interest" description="Disordered" evidence="10">
    <location>
        <begin position="233"/>
        <end position="293"/>
    </location>
</feature>
<dbReference type="RefSeq" id="WP_211344556.1">
    <property type="nucleotide sequence ID" value="NZ_CAJTBP010000001.1"/>
</dbReference>
<evidence type="ECO:0000259" key="11">
    <source>
        <dbReference type="Pfam" id="PF00535"/>
    </source>
</evidence>
<comment type="pathway">
    <text evidence="7">Carotenoid biosynthesis; staphyloxanthin biosynthesis; staphyloxanthin from farnesyl diphosphate: step 4/5.</text>
</comment>
<feature type="domain" description="Glycosyltransferase 2-like" evidence="11">
    <location>
        <begin position="9"/>
        <end position="128"/>
    </location>
</feature>
<evidence type="ECO:0000256" key="7">
    <source>
        <dbReference type="ARBA" id="ARBA00037904"/>
    </source>
</evidence>
<evidence type="ECO:0000256" key="10">
    <source>
        <dbReference type="SAM" id="MobiDB-lite"/>
    </source>
</evidence>
<keyword evidence="3" id="KW-0328">Glycosyltransferase</keyword>
<evidence type="ECO:0000256" key="1">
    <source>
        <dbReference type="ARBA" id="ARBA00004236"/>
    </source>
</evidence>
<evidence type="ECO:0000256" key="8">
    <source>
        <dbReference type="ARBA" id="ARBA00038120"/>
    </source>
</evidence>
<organism evidence="12 13">
    <name type="scientific">Barrientosiimonas humi</name>
    <dbReference type="NCBI Taxonomy" id="999931"/>
    <lineage>
        <taxon>Bacteria</taxon>
        <taxon>Bacillati</taxon>
        <taxon>Actinomycetota</taxon>
        <taxon>Actinomycetes</taxon>
        <taxon>Micrococcales</taxon>
        <taxon>Dermacoccaceae</taxon>
        <taxon>Barrientosiimonas</taxon>
    </lineage>
</organism>